<dbReference type="InterPro" id="IPR008979">
    <property type="entry name" value="Galactose-bd-like_sf"/>
</dbReference>
<evidence type="ECO:0000256" key="8">
    <source>
        <dbReference type="RuleBase" id="RU361154"/>
    </source>
</evidence>
<reference evidence="10" key="1">
    <citation type="submission" date="2020-10" db="EMBL/GenBank/DDBJ databases">
        <authorList>
            <person name="Gilroy R."/>
        </authorList>
    </citation>
    <scope>NUCLEOTIDE SEQUENCE</scope>
    <source>
        <strain evidence="10">ChiSxjej2B14-8506</strain>
    </source>
</reference>
<dbReference type="InterPro" id="IPR023230">
    <property type="entry name" value="Glyco_hydro_2_CS"/>
</dbReference>
<protein>
    <recommendedName>
        <fullName evidence="4 8">Beta-galactosidase</fullName>
        <ecNumber evidence="3 8">3.2.1.23</ecNumber>
    </recommendedName>
    <alternativeName>
        <fullName evidence="7 8">Lactase</fullName>
    </alternativeName>
</protein>
<reference evidence="10" key="2">
    <citation type="journal article" date="2021" name="PeerJ">
        <title>Extensive microbial diversity within the chicken gut microbiome revealed by metagenomics and culture.</title>
        <authorList>
            <person name="Gilroy R."/>
            <person name="Ravi A."/>
            <person name="Getino M."/>
            <person name="Pursley I."/>
            <person name="Horton D.L."/>
            <person name="Alikhan N.F."/>
            <person name="Baker D."/>
            <person name="Gharbi K."/>
            <person name="Hall N."/>
            <person name="Watson M."/>
            <person name="Adriaenssens E.M."/>
            <person name="Foster-Nyarko E."/>
            <person name="Jarju S."/>
            <person name="Secka A."/>
            <person name="Antonio M."/>
            <person name="Oren A."/>
            <person name="Chaudhuri R.R."/>
            <person name="La Ragione R."/>
            <person name="Hildebrand F."/>
            <person name="Pallen M.J."/>
        </authorList>
    </citation>
    <scope>NUCLEOTIDE SEQUENCE</scope>
    <source>
        <strain evidence="10">ChiSxjej2B14-8506</strain>
    </source>
</reference>
<dbReference type="InterPro" id="IPR014718">
    <property type="entry name" value="GH-type_carb-bd"/>
</dbReference>
<dbReference type="Gene3D" id="2.60.120.260">
    <property type="entry name" value="Galactose-binding domain-like"/>
    <property type="match status" value="1"/>
</dbReference>
<evidence type="ECO:0000313" key="11">
    <source>
        <dbReference type="Proteomes" id="UP000824123"/>
    </source>
</evidence>
<dbReference type="EC" id="3.2.1.23" evidence="3 8"/>
<dbReference type="PANTHER" id="PTHR46323:SF2">
    <property type="entry name" value="BETA-GALACTOSIDASE"/>
    <property type="match status" value="1"/>
</dbReference>
<dbReference type="SUPFAM" id="SSF49785">
    <property type="entry name" value="Galactose-binding domain-like"/>
    <property type="match status" value="1"/>
</dbReference>
<dbReference type="InterPro" id="IPR011013">
    <property type="entry name" value="Gal_mutarotase_sf_dom"/>
</dbReference>
<dbReference type="Gene3D" id="2.60.40.10">
    <property type="entry name" value="Immunoglobulins"/>
    <property type="match status" value="2"/>
</dbReference>
<dbReference type="Pfam" id="PF02837">
    <property type="entry name" value="Glyco_hydro_2_N"/>
    <property type="match status" value="1"/>
</dbReference>
<dbReference type="EMBL" id="DVNK01000037">
    <property type="protein sequence ID" value="HIU46711.1"/>
    <property type="molecule type" value="Genomic_DNA"/>
</dbReference>
<dbReference type="SMART" id="SM01038">
    <property type="entry name" value="Bgal_small_N"/>
    <property type="match status" value="1"/>
</dbReference>
<dbReference type="PROSITE" id="PS00608">
    <property type="entry name" value="GLYCOSYL_HYDROL_F2_2"/>
    <property type="match status" value="1"/>
</dbReference>
<dbReference type="FunFam" id="3.20.20.80:FF:000018">
    <property type="entry name" value="Beta-galactosidase"/>
    <property type="match status" value="1"/>
</dbReference>
<dbReference type="Pfam" id="PF02929">
    <property type="entry name" value="Bgal_small_N"/>
    <property type="match status" value="1"/>
</dbReference>
<name>A0A9D1LRJ3_9FIRM</name>
<feature type="domain" description="Beta galactosidase small chain/" evidence="9">
    <location>
        <begin position="743"/>
        <end position="1040"/>
    </location>
</feature>
<dbReference type="InterPro" id="IPR032312">
    <property type="entry name" value="LacZ_4"/>
</dbReference>
<dbReference type="Gene3D" id="2.70.98.10">
    <property type="match status" value="1"/>
</dbReference>
<evidence type="ECO:0000256" key="2">
    <source>
        <dbReference type="ARBA" id="ARBA00007401"/>
    </source>
</evidence>
<dbReference type="InterPro" id="IPR004199">
    <property type="entry name" value="B-gal_small/dom_5"/>
</dbReference>
<dbReference type="Pfam" id="PF16353">
    <property type="entry name" value="LacZ_4"/>
    <property type="match status" value="1"/>
</dbReference>
<dbReference type="GO" id="GO:0030246">
    <property type="term" value="F:carbohydrate binding"/>
    <property type="evidence" value="ECO:0007669"/>
    <property type="project" value="InterPro"/>
</dbReference>
<accession>A0A9D1LRJ3</accession>
<dbReference type="InterPro" id="IPR017853">
    <property type="entry name" value="GH"/>
</dbReference>
<evidence type="ECO:0000256" key="4">
    <source>
        <dbReference type="ARBA" id="ARBA00013303"/>
    </source>
</evidence>
<dbReference type="PANTHER" id="PTHR46323">
    <property type="entry name" value="BETA-GALACTOSIDASE"/>
    <property type="match status" value="1"/>
</dbReference>
<dbReference type="InterPro" id="IPR013783">
    <property type="entry name" value="Ig-like_fold"/>
</dbReference>
<evidence type="ECO:0000256" key="3">
    <source>
        <dbReference type="ARBA" id="ARBA00012756"/>
    </source>
</evidence>
<dbReference type="SUPFAM" id="SSF51445">
    <property type="entry name" value="(Trans)glycosidases"/>
    <property type="match status" value="1"/>
</dbReference>
<sequence>MASKPDWQNLDLLHINRQPNRTSLIPYACRKSAMVGERGASPFYKLLNGVWDFYFAAVPEVWPEGFEKEDYEFDDVEWDSINVPGNWQMEGDYDVPQYTNVNFPIPYDPPYVPDDNPVGFYRREFTLPASWAGRQVFINFDGVNSAYYVYVNGKQVGFSKVTHMPAEFDITPYIHEGENTLAVKVFKWSDGTYLEDQDCWRFSGIFRDVYLLGVPKTHIRDVRVTSLLDGEFKNGLLDVECDVFDYDTAGAELELAISLIGDCGRAVLEKTLPVALKGNDNTTLKLSEVITDALHWTAETPNLYTLLCELKRAGEVIEVQRVRVGFRTVEIRDGQLYVNGVSIKLKGVNRHDTHTELGHVTPMETMLRDIELMKQHNINTVRTSHYPNDPRWLDLCDEWGMYVMDETDLECHGIVCADVNSTYANGAYDRIATDPKWESAFVDRGVRMVMRDRNHPSIIFWSLGNESGYGCCHVAMGKAVRALDPTRPIHYERDANAETADVYSRMYTNVYDLIKEGEKTDPKPFFLCEYAHAMGLGPGSFKDYWDAIYKYPRLIGGCVWEWCDHGLTAYTEDGELYYKYGGDYGDEPNDSNFCVDALCYPDRTPHTGLLEYKKVIQPMRVVAVDIEKGEFDITNLYAFRGFDGMEATWTIEVDGQAVQHGDLSLDIAPYATKRVKIDYKLPCCGNAYLTISLREKYDTRWCAAGHEVACEQFKLPAEPVRIVRKAADMPELTLFNDEESGALILGEDFSVMFDRRGNIIEWQQDGRNILVGGPQVNLWRAPTDNDVHLKEYWKRFGLDKLQVRVAECAVERITGSAVRVRVTQVLAPYSTRAVVRAELTYTIFGDGSIRLNVKYTPLTDFKVEVPGSHWASPDSVEARPHMKEIYLPRVGVRMEVPEDYDRAIWLGRGPQENYQDMWEGALVGLYEGDMDDLHEPYVRPQENGARGETRYLALVDKRGDGLMVINEKARYDGFSFNAHPYTDKALDKATHTCELEPDDCITLSIDYSQGALGSNICGPEPMEHYRLYMRDTLEQQFVIKPYTRQTFKVASAAAIVPEEL</sequence>
<evidence type="ECO:0000256" key="7">
    <source>
        <dbReference type="ARBA" id="ARBA00032230"/>
    </source>
</evidence>
<dbReference type="InterPro" id="IPR023232">
    <property type="entry name" value="Glyco_hydro_2_AS"/>
</dbReference>
<gene>
    <name evidence="10" type="ORF">IAC59_05590</name>
</gene>
<dbReference type="InterPro" id="IPR006103">
    <property type="entry name" value="Glyco_hydro_2_cat"/>
</dbReference>
<dbReference type="PROSITE" id="PS00719">
    <property type="entry name" value="GLYCOSYL_HYDROL_F2_1"/>
    <property type="match status" value="1"/>
</dbReference>
<dbReference type="PRINTS" id="PR00132">
    <property type="entry name" value="GLHYDRLASE2"/>
</dbReference>
<keyword evidence="6 8" id="KW-0326">Glycosidase</keyword>
<dbReference type="InterPro" id="IPR006102">
    <property type="entry name" value="Ig-like_GH2"/>
</dbReference>
<dbReference type="GO" id="GO:0005990">
    <property type="term" value="P:lactose catabolic process"/>
    <property type="evidence" value="ECO:0007669"/>
    <property type="project" value="TreeGrafter"/>
</dbReference>
<evidence type="ECO:0000259" key="9">
    <source>
        <dbReference type="SMART" id="SM01038"/>
    </source>
</evidence>
<comment type="similarity">
    <text evidence="2 8">Belongs to the glycosyl hydrolase 2 family.</text>
</comment>
<dbReference type="Pfam" id="PF02836">
    <property type="entry name" value="Glyco_hydro_2_C"/>
    <property type="match status" value="1"/>
</dbReference>
<evidence type="ECO:0000313" key="10">
    <source>
        <dbReference type="EMBL" id="HIU46711.1"/>
    </source>
</evidence>
<dbReference type="InterPro" id="IPR006101">
    <property type="entry name" value="Glyco_hydro_2"/>
</dbReference>
<evidence type="ECO:0000256" key="5">
    <source>
        <dbReference type="ARBA" id="ARBA00022801"/>
    </source>
</evidence>
<dbReference type="AlphaFoldDB" id="A0A9D1LRJ3"/>
<organism evidence="10 11">
    <name type="scientific">Candidatus Fimadaptatus faecigallinarum</name>
    <dbReference type="NCBI Taxonomy" id="2840814"/>
    <lineage>
        <taxon>Bacteria</taxon>
        <taxon>Bacillati</taxon>
        <taxon>Bacillota</taxon>
        <taxon>Clostridia</taxon>
        <taxon>Eubacteriales</taxon>
        <taxon>Candidatus Fimadaptatus</taxon>
    </lineage>
</organism>
<dbReference type="Gene3D" id="3.20.20.80">
    <property type="entry name" value="Glycosidases"/>
    <property type="match status" value="1"/>
</dbReference>
<dbReference type="InterPro" id="IPR036156">
    <property type="entry name" value="Beta-gal/glucu_dom_sf"/>
</dbReference>
<evidence type="ECO:0000256" key="6">
    <source>
        <dbReference type="ARBA" id="ARBA00023295"/>
    </source>
</evidence>
<dbReference type="GO" id="GO:0009341">
    <property type="term" value="C:beta-galactosidase complex"/>
    <property type="evidence" value="ECO:0007669"/>
    <property type="project" value="InterPro"/>
</dbReference>
<keyword evidence="5 8" id="KW-0378">Hydrolase</keyword>
<comment type="caution">
    <text evidence="10">The sequence shown here is derived from an EMBL/GenBank/DDBJ whole genome shotgun (WGS) entry which is preliminary data.</text>
</comment>
<dbReference type="InterPro" id="IPR050347">
    <property type="entry name" value="Bact_Beta-galactosidase"/>
</dbReference>
<dbReference type="InterPro" id="IPR006104">
    <property type="entry name" value="Glyco_hydro_2_N"/>
</dbReference>
<dbReference type="Proteomes" id="UP000824123">
    <property type="component" value="Unassembled WGS sequence"/>
</dbReference>
<dbReference type="Pfam" id="PF00703">
    <property type="entry name" value="Glyco_hydro_2"/>
    <property type="match status" value="1"/>
</dbReference>
<evidence type="ECO:0000256" key="1">
    <source>
        <dbReference type="ARBA" id="ARBA00001412"/>
    </source>
</evidence>
<dbReference type="SUPFAM" id="SSF74650">
    <property type="entry name" value="Galactose mutarotase-like"/>
    <property type="match status" value="1"/>
</dbReference>
<dbReference type="SUPFAM" id="SSF49303">
    <property type="entry name" value="beta-Galactosidase/glucuronidase domain"/>
    <property type="match status" value="2"/>
</dbReference>
<dbReference type="GO" id="GO:0004565">
    <property type="term" value="F:beta-galactosidase activity"/>
    <property type="evidence" value="ECO:0007669"/>
    <property type="project" value="UniProtKB-EC"/>
</dbReference>
<proteinExistence type="inferred from homology"/>
<comment type="catalytic activity">
    <reaction evidence="1 8">
        <text>Hydrolysis of terminal non-reducing beta-D-galactose residues in beta-D-galactosides.</text>
        <dbReference type="EC" id="3.2.1.23"/>
    </reaction>
</comment>